<gene>
    <name evidence="2" type="ORF">B0A55_11227</name>
</gene>
<accession>A0A4U0WHP9</accession>
<feature type="region of interest" description="Disordered" evidence="1">
    <location>
        <begin position="13"/>
        <end position="36"/>
    </location>
</feature>
<dbReference type="PANTHER" id="PTHR42085">
    <property type="entry name" value="F-BOX DOMAIN-CONTAINING PROTEIN"/>
    <property type="match status" value="1"/>
</dbReference>
<evidence type="ECO:0000256" key="1">
    <source>
        <dbReference type="SAM" id="MobiDB-lite"/>
    </source>
</evidence>
<dbReference type="InterPro" id="IPR038883">
    <property type="entry name" value="AN11006-like"/>
</dbReference>
<dbReference type="Proteomes" id="UP000309340">
    <property type="component" value="Unassembled WGS sequence"/>
</dbReference>
<proteinExistence type="predicted"/>
<evidence type="ECO:0008006" key="4">
    <source>
        <dbReference type="Google" id="ProtNLM"/>
    </source>
</evidence>
<dbReference type="OrthoDB" id="62952at2759"/>
<dbReference type="AlphaFoldDB" id="A0A4U0WHP9"/>
<dbReference type="PANTHER" id="PTHR42085:SF2">
    <property type="entry name" value="F-BOX DOMAIN-CONTAINING PROTEIN"/>
    <property type="match status" value="1"/>
</dbReference>
<comment type="caution">
    <text evidence="2">The sequence shown here is derived from an EMBL/GenBank/DDBJ whole genome shotgun (WGS) entry which is preliminary data.</text>
</comment>
<reference evidence="2 3" key="1">
    <citation type="submission" date="2017-03" db="EMBL/GenBank/DDBJ databases">
        <title>Genomes of endolithic fungi from Antarctica.</title>
        <authorList>
            <person name="Coleine C."/>
            <person name="Masonjones S."/>
            <person name="Stajich J.E."/>
        </authorList>
    </citation>
    <scope>NUCLEOTIDE SEQUENCE [LARGE SCALE GENOMIC DNA]</scope>
    <source>
        <strain evidence="2 3">CCFEE 5184</strain>
    </source>
</reference>
<keyword evidence="3" id="KW-1185">Reference proteome</keyword>
<organism evidence="2 3">
    <name type="scientific">Friedmanniomyces simplex</name>
    <dbReference type="NCBI Taxonomy" id="329884"/>
    <lineage>
        <taxon>Eukaryota</taxon>
        <taxon>Fungi</taxon>
        <taxon>Dikarya</taxon>
        <taxon>Ascomycota</taxon>
        <taxon>Pezizomycotina</taxon>
        <taxon>Dothideomycetes</taxon>
        <taxon>Dothideomycetidae</taxon>
        <taxon>Mycosphaerellales</taxon>
        <taxon>Teratosphaeriaceae</taxon>
        <taxon>Friedmanniomyces</taxon>
    </lineage>
</organism>
<sequence>MVDVPVVRRALPPTASRFSRPKAPTPSPSAAPSNDDPLPWTRAFRLFDLPSELRLRIYECALAPTGVLSLTSTPSKRCAVTPVITPALLATCHQVHHEADNMILSENEVTITVNAHDTCWPTISDKRLPQHVLRRLQHMCVILDCTDYFNSSYAEVDFDAFQSLVGLKSMRIAMVYRKHYATQTLAPLYIPQLREFNVVAQILERIPANTRLLFGTEKGTWQHEVVKLSNGMRAVYRDRQGTLEEAPAADLEAAANGVPDLVKGCKSSAFGERRG</sequence>
<dbReference type="EMBL" id="NAJQ01001160">
    <property type="protein sequence ID" value="TKA61843.1"/>
    <property type="molecule type" value="Genomic_DNA"/>
</dbReference>
<name>A0A4U0WHP9_9PEZI</name>
<protein>
    <recommendedName>
        <fullName evidence="4">F-box domain-containing protein</fullName>
    </recommendedName>
</protein>
<evidence type="ECO:0000313" key="2">
    <source>
        <dbReference type="EMBL" id="TKA61843.1"/>
    </source>
</evidence>
<evidence type="ECO:0000313" key="3">
    <source>
        <dbReference type="Proteomes" id="UP000309340"/>
    </source>
</evidence>